<dbReference type="PANTHER" id="PTHR46072">
    <property type="entry name" value="AMIDASE-RELATED-RELATED"/>
    <property type="match status" value="1"/>
</dbReference>
<evidence type="ECO:0000313" key="8">
    <source>
        <dbReference type="Proteomes" id="UP001396898"/>
    </source>
</evidence>
<dbReference type="InterPro" id="IPR023631">
    <property type="entry name" value="Amidase_dom"/>
</dbReference>
<comment type="caution">
    <text evidence="7">The sequence shown here is derived from an EMBL/GenBank/DDBJ whole genome shotgun (WGS) entry which is preliminary data.</text>
</comment>
<evidence type="ECO:0000259" key="6">
    <source>
        <dbReference type="Pfam" id="PF01425"/>
    </source>
</evidence>
<sequence>MSDIRKTIAGGATWQEVAEDRRRHRDASIAKWTTPEDLTREELTMTNHNVEDLAGALAMGHPSAECITSAFLRRAAGAQGVVNCITELLPDRAMQRAKELDAYFAKHGKPIGPLHGVPVSVKEHIAMKGLDLNAGFVSWVGRVAEEDALLLQILWDAGAVFHARTTEPQTIMHLETSSNLYGVTANPFNQTLTAGGSSGGEGALVGLRGSVLGIGTDVGGSIRSPAANNGVFGFKPTSGRLPVLGWAAPMAGCEAILGTIGPLSTSLAGVKLFMKTVVDAKPWLKSPDLVALDWKDTSGLFREKRLKVAVMWDDGVVKPHPPITRALNDIVMKLNKSQNIDVVDWAPRDHDRAWSIIAGLYFADGGAQTSEAINASGEPWRPLSEWIIKDNPHVKKHDVASLWAACAERDKYRQMYAELWNTRADVDVILCPAGPSVAPKLDSARYWGYTSQWNLLDYPAVAFPVKDHVSVDRDGTGEATYAPRNDADEYNWSQWKEHGAEGYKGAPISLQLVGRRYNDEKVLAALEVILKEAGLPTTVPPAAETTPQPLGMPVFQSSSSMA</sequence>
<feature type="compositionally biased region" description="Low complexity" evidence="5">
    <location>
        <begin position="537"/>
        <end position="549"/>
    </location>
</feature>
<organism evidence="7 8">
    <name type="scientific">Apiospora marii</name>
    <dbReference type="NCBI Taxonomy" id="335849"/>
    <lineage>
        <taxon>Eukaryota</taxon>
        <taxon>Fungi</taxon>
        <taxon>Dikarya</taxon>
        <taxon>Ascomycota</taxon>
        <taxon>Pezizomycotina</taxon>
        <taxon>Sordariomycetes</taxon>
        <taxon>Xylariomycetidae</taxon>
        <taxon>Amphisphaeriales</taxon>
        <taxon>Apiosporaceae</taxon>
        <taxon>Apiospora</taxon>
    </lineage>
</organism>
<keyword evidence="4" id="KW-0378">Hydrolase</keyword>
<dbReference type="PROSITE" id="PS00571">
    <property type="entry name" value="AMIDASES"/>
    <property type="match status" value="1"/>
</dbReference>
<protein>
    <recommendedName>
        <fullName evidence="3">amidase</fullName>
        <ecNumber evidence="3">3.5.1.4</ecNumber>
    </recommendedName>
</protein>
<comment type="similarity">
    <text evidence="2">Belongs to the amidase family.</text>
</comment>
<dbReference type="PIRSF" id="PIRSF001221">
    <property type="entry name" value="Amidase_fungi"/>
    <property type="match status" value="1"/>
</dbReference>
<evidence type="ECO:0000256" key="4">
    <source>
        <dbReference type="ARBA" id="ARBA00022801"/>
    </source>
</evidence>
<dbReference type="PANTHER" id="PTHR46072:SF4">
    <property type="entry name" value="AMIDASE C550.07-RELATED"/>
    <property type="match status" value="1"/>
</dbReference>
<evidence type="ECO:0000256" key="5">
    <source>
        <dbReference type="SAM" id="MobiDB-lite"/>
    </source>
</evidence>
<accession>A0ABR1SHE1</accession>
<evidence type="ECO:0000256" key="3">
    <source>
        <dbReference type="ARBA" id="ARBA00012922"/>
    </source>
</evidence>
<gene>
    <name evidence="7" type="ORF">PG991_003147</name>
</gene>
<dbReference type="EMBL" id="JAQQWI010000006">
    <property type="protein sequence ID" value="KAK8033749.1"/>
    <property type="molecule type" value="Genomic_DNA"/>
</dbReference>
<feature type="region of interest" description="Disordered" evidence="5">
    <location>
        <begin position="537"/>
        <end position="562"/>
    </location>
</feature>
<reference evidence="7 8" key="1">
    <citation type="submission" date="2023-01" db="EMBL/GenBank/DDBJ databases">
        <title>Analysis of 21 Apiospora genomes using comparative genomics revels a genus with tremendous synthesis potential of carbohydrate active enzymes and secondary metabolites.</title>
        <authorList>
            <person name="Sorensen T."/>
        </authorList>
    </citation>
    <scope>NUCLEOTIDE SEQUENCE [LARGE SCALE GENOMIC DNA]</scope>
    <source>
        <strain evidence="7 8">CBS 20057</strain>
    </source>
</reference>
<dbReference type="Pfam" id="PF01425">
    <property type="entry name" value="Amidase"/>
    <property type="match status" value="1"/>
</dbReference>
<dbReference type="EC" id="3.5.1.4" evidence="3"/>
<dbReference type="InterPro" id="IPR036928">
    <property type="entry name" value="AS_sf"/>
</dbReference>
<evidence type="ECO:0000256" key="1">
    <source>
        <dbReference type="ARBA" id="ARBA00001311"/>
    </source>
</evidence>
<comment type="catalytic activity">
    <reaction evidence="1">
        <text>a monocarboxylic acid amide + H2O = a monocarboxylate + NH4(+)</text>
        <dbReference type="Rhea" id="RHEA:12020"/>
        <dbReference type="ChEBI" id="CHEBI:15377"/>
        <dbReference type="ChEBI" id="CHEBI:28938"/>
        <dbReference type="ChEBI" id="CHEBI:35757"/>
        <dbReference type="ChEBI" id="CHEBI:83628"/>
        <dbReference type="EC" id="3.5.1.4"/>
    </reaction>
</comment>
<dbReference type="InterPro" id="IPR020556">
    <property type="entry name" value="Amidase_CS"/>
</dbReference>
<proteinExistence type="inferred from homology"/>
<dbReference type="SUPFAM" id="SSF75304">
    <property type="entry name" value="Amidase signature (AS) enzymes"/>
    <property type="match status" value="1"/>
</dbReference>
<evidence type="ECO:0000313" key="7">
    <source>
        <dbReference type="EMBL" id="KAK8033749.1"/>
    </source>
</evidence>
<dbReference type="Gene3D" id="3.90.1300.10">
    <property type="entry name" value="Amidase signature (AS) domain"/>
    <property type="match status" value="1"/>
</dbReference>
<evidence type="ECO:0000256" key="2">
    <source>
        <dbReference type="ARBA" id="ARBA00009199"/>
    </source>
</evidence>
<feature type="domain" description="Amidase" evidence="6">
    <location>
        <begin position="67"/>
        <end position="523"/>
    </location>
</feature>
<name>A0ABR1SHE1_9PEZI</name>
<dbReference type="Proteomes" id="UP001396898">
    <property type="component" value="Unassembled WGS sequence"/>
</dbReference>
<keyword evidence="8" id="KW-1185">Reference proteome</keyword>